<gene>
    <name evidence="2" type="ORF">B4109_0625</name>
    <name evidence="3" type="ORF">B4114_0506</name>
    <name evidence="4" type="ORF">D9548_03085</name>
    <name evidence="1" type="ORF">GS8_1785</name>
</gene>
<evidence type="ECO:0000313" key="1">
    <source>
        <dbReference type="EMBL" id="KAF6511113.1"/>
    </source>
</evidence>
<name>A0A0K9HZ22_GEOSE</name>
<dbReference type="PATRIC" id="fig|1422.15.peg.3250"/>
<comment type="caution">
    <text evidence="3">The sequence shown here is derived from an EMBL/GenBank/DDBJ whole genome shotgun (WGS) entry which is preliminary data.</text>
</comment>
<proteinExistence type="predicted"/>
<keyword evidence="8" id="KW-1185">Reference proteome</keyword>
<evidence type="ECO:0000313" key="3">
    <source>
        <dbReference type="EMBL" id="KYD35208.1"/>
    </source>
</evidence>
<dbReference type="EMBL" id="RCTJ01000005">
    <property type="protein sequence ID" value="RLQ14866.1"/>
    <property type="molecule type" value="Genomic_DNA"/>
</dbReference>
<evidence type="ECO:0000313" key="6">
    <source>
        <dbReference type="Proteomes" id="UP000075517"/>
    </source>
</evidence>
<evidence type="ECO:0000313" key="4">
    <source>
        <dbReference type="EMBL" id="RLQ14866.1"/>
    </source>
</evidence>
<dbReference type="EMBL" id="LQYY01000011">
    <property type="protein sequence ID" value="KYD35208.1"/>
    <property type="molecule type" value="Genomic_DNA"/>
</dbReference>
<dbReference type="InterPro" id="IPR026838">
    <property type="entry name" value="YheC/D"/>
</dbReference>
<dbReference type="Proteomes" id="UP000266922">
    <property type="component" value="Unassembled WGS sequence"/>
</dbReference>
<evidence type="ECO:0008006" key="9">
    <source>
        <dbReference type="Google" id="ProtNLM"/>
    </source>
</evidence>
<organism evidence="3 6">
    <name type="scientific">Geobacillus stearothermophilus</name>
    <name type="common">Bacillus stearothermophilus</name>
    <dbReference type="NCBI Taxonomy" id="1422"/>
    <lineage>
        <taxon>Bacteria</taxon>
        <taxon>Bacillati</taxon>
        <taxon>Bacillota</taxon>
        <taxon>Bacilli</taxon>
        <taxon>Bacillales</taxon>
        <taxon>Anoxybacillaceae</taxon>
        <taxon>Geobacillus</taxon>
    </lineage>
</organism>
<dbReference type="EMBL" id="LUCS01000027">
    <property type="protein sequence ID" value="KAF6511113.1"/>
    <property type="molecule type" value="Genomic_DNA"/>
</dbReference>
<dbReference type="RefSeq" id="WP_033013853.1">
    <property type="nucleotide sequence ID" value="NZ_CBCSGJ010000006.1"/>
</dbReference>
<evidence type="ECO:0000313" key="5">
    <source>
        <dbReference type="Proteomes" id="UP000075424"/>
    </source>
</evidence>
<protein>
    <recommendedName>
        <fullName evidence="9">ATP-grasp domain-containing protein</fullName>
    </recommendedName>
</protein>
<dbReference type="SUPFAM" id="SSF56059">
    <property type="entry name" value="Glutathione synthetase ATP-binding domain-like"/>
    <property type="match status" value="1"/>
</dbReference>
<reference evidence="4 7" key="3">
    <citation type="submission" date="2018-10" db="EMBL/GenBank/DDBJ databases">
        <title>Geobacillus stearothermophilus in processing lines of powdered infant formula.</title>
        <authorList>
            <person name="Rhee M.S."/>
            <person name="Choi I.-G."/>
            <person name="Cho T.J."/>
            <person name="Park B."/>
        </authorList>
    </citation>
    <scope>NUCLEOTIDE SEQUENCE [LARGE SCALE GENOMIC DNA]</scope>
    <source>
        <strain evidence="4 7">FHS-PPGT130</strain>
    </source>
</reference>
<reference evidence="1 8" key="2">
    <citation type="submission" date="2016-03" db="EMBL/GenBank/DDBJ databases">
        <title>Spore heat resistance.</title>
        <authorList>
            <person name="Boekhorst J."/>
            <person name="Berendsen E.M."/>
            <person name="Wells-Bennik M.H."/>
            <person name="Kuipers O.P."/>
        </authorList>
    </citation>
    <scope>NUCLEOTIDE SEQUENCE [LARGE SCALE GENOMIC DNA]</scope>
    <source>
        <strain evidence="1 8">GS8</strain>
    </source>
</reference>
<evidence type="ECO:0000313" key="7">
    <source>
        <dbReference type="Proteomes" id="UP000266922"/>
    </source>
</evidence>
<sequence>MITIGYRRDANEWVSRRPDGFYRFGRGELAAASLPDLTFAVNEQNGRVGPLVGILVSESSISALLGGRKPWVETVIRSLHADGGIAIVSTAAGIGENMVSGYVFAPALERFVESSTPLPDVVYNRVKSREEEQSEPFQTAAARLASHGIPLVNRSFFRKSDVCRALQTDRRLWPHLLPTAPVRSLADIHSWLHQYGCIYLKRDDGARGSGLLRLTASPGAGAICESPRGQKRVRSLDELEPLVQSHRYIVQAAACTDTWNGRRYDLRVLAHWQRHRHTITGVGVRLAGPRSLTTHVFHGGTILPYSEIQSRIDEQALERLIAWSGERLNEQFGLVGEFSADIGVGKQQELYIYEINAKPMAFDEPDIEARRLQRLNRLFAELAHLAP</sequence>
<dbReference type="Proteomes" id="UP000075517">
    <property type="component" value="Unassembled WGS sequence"/>
</dbReference>
<evidence type="ECO:0000313" key="2">
    <source>
        <dbReference type="EMBL" id="KYD27255.1"/>
    </source>
</evidence>
<dbReference type="Proteomes" id="UP000773850">
    <property type="component" value="Unassembled WGS sequence"/>
</dbReference>
<accession>A0A0K9HZ22</accession>
<evidence type="ECO:0000313" key="8">
    <source>
        <dbReference type="Proteomes" id="UP000773850"/>
    </source>
</evidence>
<dbReference type="Proteomes" id="UP000075424">
    <property type="component" value="Unassembled WGS sequence"/>
</dbReference>
<dbReference type="AlphaFoldDB" id="A0A0K9HZ22"/>
<reference evidence="5 6" key="1">
    <citation type="submission" date="2016-01" db="EMBL/GenBank/DDBJ databases">
        <title>Draft Genome Sequences of Seven Thermophilic Sporeformers Isolated from Foods.</title>
        <authorList>
            <person name="Berendsen E.M."/>
            <person name="Wells-Bennik M.H."/>
            <person name="Krawcyk A.O."/>
            <person name="De Jong A."/>
            <person name="Holsappel S."/>
            <person name="Eijlander R.T."/>
            <person name="Kuipers O.P."/>
        </authorList>
    </citation>
    <scope>NUCLEOTIDE SEQUENCE [LARGE SCALE GENOMIC DNA]</scope>
    <source>
        <strain evidence="2 5">B4109</strain>
        <strain evidence="3 6">B4114</strain>
    </source>
</reference>
<dbReference type="EMBL" id="LQYV01000056">
    <property type="protein sequence ID" value="KYD27255.1"/>
    <property type="molecule type" value="Genomic_DNA"/>
</dbReference>
<dbReference type="Pfam" id="PF14398">
    <property type="entry name" value="ATPgrasp_YheCD"/>
    <property type="match status" value="1"/>
</dbReference>